<dbReference type="InterPro" id="IPR001633">
    <property type="entry name" value="EAL_dom"/>
</dbReference>
<dbReference type="PROSITE" id="PS50887">
    <property type="entry name" value="GGDEF"/>
    <property type="match status" value="1"/>
</dbReference>
<dbReference type="NCBIfam" id="TIGR00254">
    <property type="entry name" value="GGDEF"/>
    <property type="match status" value="1"/>
</dbReference>
<proteinExistence type="predicted"/>
<dbReference type="SMART" id="SM00052">
    <property type="entry name" value="EAL"/>
    <property type="match status" value="1"/>
</dbReference>
<dbReference type="Gene3D" id="3.20.20.450">
    <property type="entry name" value="EAL domain"/>
    <property type="match status" value="1"/>
</dbReference>
<dbReference type="InterPro" id="IPR000160">
    <property type="entry name" value="GGDEF_dom"/>
</dbReference>
<dbReference type="InterPro" id="IPR043128">
    <property type="entry name" value="Rev_trsase/Diguanyl_cyclase"/>
</dbReference>
<dbReference type="SUPFAM" id="SSF141868">
    <property type="entry name" value="EAL domain-like"/>
    <property type="match status" value="1"/>
</dbReference>
<gene>
    <name evidence="4" type="ORF">RFM68_30165</name>
</gene>
<evidence type="ECO:0000259" key="2">
    <source>
        <dbReference type="PROSITE" id="PS50883"/>
    </source>
</evidence>
<dbReference type="Pfam" id="PF00990">
    <property type="entry name" value="GGDEF"/>
    <property type="match status" value="1"/>
</dbReference>
<keyword evidence="1" id="KW-0812">Transmembrane</keyword>
<sequence length="676" mass="74781">MARSRPRGWQFPLTYGTAIGVAAIGSAILIVMLFASINKIESSLPRFGFFAIREFHIAIRDVTHLRDMISLAEGAPNSQESLDQLSAANDLVYIRFKRIDGSETISAIPAYAGVVPRVNDAVTRLDAVLSAGLPLDQKSLKELGFELEQIVGRMNDEYYKYGEEVNADLYSSEVSLKRFNYQIAFALTILSLLAIGTAVLFIGRRETIKKLEFLAWRDATTGLKNRAWMAANRDAMLDRTKEAGKQLQLLLIDLDHFKSVNDTFGHHVGDLLLKAVAEVLESVERPGEVAAVRLGGDEFAIMAIADQDSHEDLGQRLRERLNGFAELEGHQVRVGASIGMACFPQHGSDISTLLHNADSALYTAKAEGRSGFVTFSPAILSQIDMQLGEEAGIKRALNCDEFFLVWQPQFELATGRMTGTEALVRWRDPVSGAVRAPASFIPIAERSDLILELDNMVLRKACVQAARWMPITTEEFVCSVNVSAKSLQADAYLTHLTETLRQTGLPPSRLQLEITEGIFIQNSRDALESVGKIRNIGVSLALDDFGSGYASFGYLADFNLNQLKIDRSLLSDLASSTKKQNVVRGIIALANSLGLTVVAEGVENEAQLDFLIREHCHGAQGFFMSEPVEERLMTNYLAARQGGVRLEQFQEKCVTVFRPELRKNKEIERFAVSVKR</sequence>
<feature type="transmembrane region" description="Helical" evidence="1">
    <location>
        <begin position="12"/>
        <end position="37"/>
    </location>
</feature>
<name>A0ABU4ZTM3_9HYPH</name>
<dbReference type="EMBL" id="JAVIJF010000030">
    <property type="protein sequence ID" value="MDX8528743.1"/>
    <property type="molecule type" value="Genomic_DNA"/>
</dbReference>
<dbReference type="Pfam" id="PF00563">
    <property type="entry name" value="EAL"/>
    <property type="match status" value="1"/>
</dbReference>
<evidence type="ECO:0000259" key="3">
    <source>
        <dbReference type="PROSITE" id="PS50887"/>
    </source>
</evidence>
<dbReference type="PANTHER" id="PTHR44757">
    <property type="entry name" value="DIGUANYLATE CYCLASE DGCP"/>
    <property type="match status" value="1"/>
</dbReference>
<dbReference type="Proteomes" id="UP001276840">
    <property type="component" value="Unassembled WGS sequence"/>
</dbReference>
<accession>A0ABU4ZTM3</accession>
<dbReference type="PANTHER" id="PTHR44757:SF2">
    <property type="entry name" value="BIOFILM ARCHITECTURE MAINTENANCE PROTEIN MBAA"/>
    <property type="match status" value="1"/>
</dbReference>
<keyword evidence="1" id="KW-0472">Membrane</keyword>
<feature type="domain" description="GGDEF" evidence="3">
    <location>
        <begin position="245"/>
        <end position="377"/>
    </location>
</feature>
<dbReference type="Gene3D" id="3.30.70.270">
    <property type="match status" value="1"/>
</dbReference>
<comment type="caution">
    <text evidence="4">The sequence shown here is derived from an EMBL/GenBank/DDBJ whole genome shotgun (WGS) entry which is preliminary data.</text>
</comment>
<evidence type="ECO:0000313" key="5">
    <source>
        <dbReference type="Proteomes" id="UP001276840"/>
    </source>
</evidence>
<dbReference type="CDD" id="cd01949">
    <property type="entry name" value="GGDEF"/>
    <property type="match status" value="1"/>
</dbReference>
<dbReference type="RefSeq" id="WP_320236628.1">
    <property type="nucleotide sequence ID" value="NZ_JAVIJF010000030.1"/>
</dbReference>
<dbReference type="InterPro" id="IPR029787">
    <property type="entry name" value="Nucleotide_cyclase"/>
</dbReference>
<dbReference type="SUPFAM" id="SSF55073">
    <property type="entry name" value="Nucleotide cyclase"/>
    <property type="match status" value="1"/>
</dbReference>
<dbReference type="SMART" id="SM00267">
    <property type="entry name" value="GGDEF"/>
    <property type="match status" value="1"/>
</dbReference>
<dbReference type="InterPro" id="IPR052155">
    <property type="entry name" value="Biofilm_reg_signaling"/>
</dbReference>
<organism evidence="4 5">
    <name type="scientific">Mesorhizobium montanum</name>
    <dbReference type="NCBI Taxonomy" id="3072323"/>
    <lineage>
        <taxon>Bacteria</taxon>
        <taxon>Pseudomonadati</taxon>
        <taxon>Pseudomonadota</taxon>
        <taxon>Alphaproteobacteria</taxon>
        <taxon>Hyphomicrobiales</taxon>
        <taxon>Phyllobacteriaceae</taxon>
        <taxon>Mesorhizobium</taxon>
    </lineage>
</organism>
<evidence type="ECO:0000256" key="1">
    <source>
        <dbReference type="SAM" id="Phobius"/>
    </source>
</evidence>
<evidence type="ECO:0000313" key="4">
    <source>
        <dbReference type="EMBL" id="MDX8528743.1"/>
    </source>
</evidence>
<feature type="transmembrane region" description="Helical" evidence="1">
    <location>
        <begin position="179"/>
        <end position="202"/>
    </location>
</feature>
<keyword evidence="5" id="KW-1185">Reference proteome</keyword>
<feature type="domain" description="EAL" evidence="2">
    <location>
        <begin position="386"/>
        <end position="641"/>
    </location>
</feature>
<dbReference type="InterPro" id="IPR035919">
    <property type="entry name" value="EAL_sf"/>
</dbReference>
<protein>
    <submittedName>
        <fullName evidence="4">Bifunctional diguanylate cyclase/phosphodiesterase</fullName>
    </submittedName>
</protein>
<dbReference type="PROSITE" id="PS50883">
    <property type="entry name" value="EAL"/>
    <property type="match status" value="1"/>
</dbReference>
<dbReference type="CDD" id="cd01948">
    <property type="entry name" value="EAL"/>
    <property type="match status" value="1"/>
</dbReference>
<reference evidence="4 5" key="1">
    <citation type="submission" date="2023-08" db="EMBL/GenBank/DDBJ databases">
        <title>Implementing the SeqCode for naming new Mesorhizobium species isolated from Vachellia karroo root nodules.</title>
        <authorList>
            <person name="Van Lill M."/>
        </authorList>
    </citation>
    <scope>NUCLEOTIDE SEQUENCE [LARGE SCALE GENOMIC DNA]</scope>
    <source>
        <strain evidence="4 5">MSK 1335</strain>
    </source>
</reference>
<keyword evidence="1" id="KW-1133">Transmembrane helix</keyword>